<evidence type="ECO:0008006" key="4">
    <source>
        <dbReference type="Google" id="ProtNLM"/>
    </source>
</evidence>
<evidence type="ECO:0000313" key="3">
    <source>
        <dbReference type="Proteomes" id="UP000250572"/>
    </source>
</evidence>
<dbReference type="SUPFAM" id="SSF56672">
    <property type="entry name" value="DNA/RNA polymerases"/>
    <property type="match status" value="1"/>
</dbReference>
<feature type="compositionally biased region" description="Basic and acidic residues" evidence="1">
    <location>
        <begin position="208"/>
        <end position="222"/>
    </location>
</feature>
<gene>
    <name evidence="2" type="ORF">CCH79_00009929</name>
</gene>
<name>A0A315V6I9_GAMAF</name>
<dbReference type="AlphaFoldDB" id="A0A315V6I9"/>
<evidence type="ECO:0000256" key="1">
    <source>
        <dbReference type="SAM" id="MobiDB-lite"/>
    </source>
</evidence>
<feature type="compositionally biased region" description="Basic and acidic residues" evidence="1">
    <location>
        <begin position="229"/>
        <end position="238"/>
    </location>
</feature>
<reference evidence="2 3" key="1">
    <citation type="journal article" date="2018" name="G3 (Bethesda)">
        <title>A High-Quality Reference Genome for the Invasive Mosquitofish Gambusia affinis Using a Chicago Library.</title>
        <authorList>
            <person name="Hoffberg S.L."/>
            <person name="Troendle N.J."/>
            <person name="Glenn T.C."/>
            <person name="Mahmud O."/>
            <person name="Louha S."/>
            <person name="Chalopin D."/>
            <person name="Bennetzen J.L."/>
            <person name="Mauricio R."/>
        </authorList>
    </citation>
    <scope>NUCLEOTIDE SEQUENCE [LARGE SCALE GENOMIC DNA]</scope>
    <source>
        <strain evidence="2">NE01/NJP1002.9</strain>
        <tissue evidence="2">Muscle</tissue>
    </source>
</reference>
<protein>
    <recommendedName>
        <fullName evidence="4">Reverse transcriptase domain-containing protein</fullName>
    </recommendedName>
</protein>
<dbReference type="PANTHER" id="PTHR33050:SF8">
    <property type="entry name" value="REVERSE TRANSCRIPTASE DOMAIN-CONTAINING PROTEIN"/>
    <property type="match status" value="1"/>
</dbReference>
<dbReference type="EMBL" id="NHOQ01002301">
    <property type="protein sequence ID" value="PWA18395.1"/>
    <property type="molecule type" value="Genomic_DNA"/>
</dbReference>
<comment type="caution">
    <text evidence="2">The sequence shown here is derived from an EMBL/GenBank/DDBJ whole genome shotgun (WGS) entry which is preliminary data.</text>
</comment>
<dbReference type="PANTHER" id="PTHR33050">
    <property type="entry name" value="REVERSE TRANSCRIPTASE DOMAIN-CONTAINING PROTEIN"/>
    <property type="match status" value="1"/>
</dbReference>
<evidence type="ECO:0000313" key="2">
    <source>
        <dbReference type="EMBL" id="PWA18395.1"/>
    </source>
</evidence>
<dbReference type="InterPro" id="IPR052055">
    <property type="entry name" value="Hepadnavirus_pol/RT"/>
</dbReference>
<sequence length="238" mass="26575">MFGCRSSPCLFNMLSEALCWILLNIAKLPSMLHLLHDFLLVDSPFQTPYSLQKLKDLFKRVGVPISEEKTAASPLTQKKMLASLPADKLTRIHEISQTHLSSSALSKRKLLSLLGHLNFIMHIIPQGRSFISRLQDLASSVHSLHDQVSQDDGCRSDLSFWSKLLNIWNGISFFYDDDILSADSIQFYTDAAPSAKEGDICVGAGSQEARRRSLWDTERRGGEVSGTLRGEDEKSLGH</sequence>
<proteinExistence type="predicted"/>
<keyword evidence="3" id="KW-1185">Reference proteome</keyword>
<organism evidence="2 3">
    <name type="scientific">Gambusia affinis</name>
    <name type="common">Western mosquitofish</name>
    <name type="synonym">Heterandria affinis</name>
    <dbReference type="NCBI Taxonomy" id="33528"/>
    <lineage>
        <taxon>Eukaryota</taxon>
        <taxon>Metazoa</taxon>
        <taxon>Chordata</taxon>
        <taxon>Craniata</taxon>
        <taxon>Vertebrata</taxon>
        <taxon>Euteleostomi</taxon>
        <taxon>Actinopterygii</taxon>
        <taxon>Neopterygii</taxon>
        <taxon>Teleostei</taxon>
        <taxon>Neoteleostei</taxon>
        <taxon>Acanthomorphata</taxon>
        <taxon>Ovalentaria</taxon>
        <taxon>Atherinomorphae</taxon>
        <taxon>Cyprinodontiformes</taxon>
        <taxon>Poeciliidae</taxon>
        <taxon>Poeciliinae</taxon>
        <taxon>Gambusia</taxon>
    </lineage>
</organism>
<feature type="region of interest" description="Disordered" evidence="1">
    <location>
        <begin position="207"/>
        <end position="238"/>
    </location>
</feature>
<accession>A0A315V6I9</accession>
<dbReference type="Proteomes" id="UP000250572">
    <property type="component" value="Unassembled WGS sequence"/>
</dbReference>
<dbReference type="InterPro" id="IPR043502">
    <property type="entry name" value="DNA/RNA_pol_sf"/>
</dbReference>